<feature type="domain" description="PPIase FKBP-type" evidence="8">
    <location>
        <begin position="131"/>
        <end position="214"/>
    </location>
</feature>
<dbReference type="Gene3D" id="1.10.287.460">
    <property type="entry name" value="Peptidyl-prolyl cis-trans isomerase, FKBP-type, N-terminal domain"/>
    <property type="match status" value="1"/>
</dbReference>
<dbReference type="InterPro" id="IPR001179">
    <property type="entry name" value="PPIase_FKBP_dom"/>
</dbReference>
<dbReference type="RefSeq" id="WP_106737635.1">
    <property type="nucleotide sequence ID" value="NZ_CP027657.1"/>
</dbReference>
<sequence>MSRAVFAALALCCSLGAQADQQRQDLAYSLGVRLGERLQDEVPDLPLNDLLEGLRQAYEGKPLRLPDARIEQLLDAHEASIAASPQHHARAVEVEQRFLAEQRALPNVRALESGVLVTELRAGSGAKPTASSRVQVRYRGTLADGSVFDESNSPQWFRLDSLIAGWRSALLQMPKGAHWRLVVPSAQAYGEEGAGDLIPPHAPLVFDLELLDVAN</sequence>
<dbReference type="AlphaFoldDB" id="A0A2R3QM02"/>
<name>A0A2R3QM02_ECTME</name>
<dbReference type="STRING" id="1001585.MDS_0346"/>
<keyword evidence="7" id="KW-0732">Signal</keyword>
<dbReference type="InterPro" id="IPR036944">
    <property type="entry name" value="PPIase_FKBP_N_sf"/>
</dbReference>
<evidence type="ECO:0000256" key="2">
    <source>
        <dbReference type="ARBA" id="ARBA00006577"/>
    </source>
</evidence>
<reference evidence="9 10" key="1">
    <citation type="submission" date="2018-03" db="EMBL/GenBank/DDBJ databases">
        <title>Complete genome sequence and methylome analysis of Pseudomonas mendocina NEB 698.</title>
        <authorList>
            <person name="Morgan R.D."/>
        </authorList>
    </citation>
    <scope>NUCLEOTIDE SEQUENCE [LARGE SCALE GENOMIC DNA]</scope>
    <source>
        <strain evidence="9 10">NEB698</strain>
    </source>
</reference>
<accession>A0A2R3QM02</accession>
<proteinExistence type="inferred from homology"/>
<dbReference type="GO" id="GO:0003755">
    <property type="term" value="F:peptidyl-prolyl cis-trans isomerase activity"/>
    <property type="evidence" value="ECO:0007669"/>
    <property type="project" value="UniProtKB-UniRule"/>
</dbReference>
<dbReference type="Pfam" id="PF00254">
    <property type="entry name" value="FKBP_C"/>
    <property type="match status" value="1"/>
</dbReference>
<dbReference type="EC" id="5.2.1.8" evidence="6"/>
<dbReference type="Proteomes" id="UP000238327">
    <property type="component" value="Chromosome"/>
</dbReference>
<evidence type="ECO:0000313" key="9">
    <source>
        <dbReference type="EMBL" id="AVO52816.1"/>
    </source>
</evidence>
<keyword evidence="3 5" id="KW-0697">Rotamase</keyword>
<dbReference type="GO" id="GO:0006457">
    <property type="term" value="P:protein folding"/>
    <property type="evidence" value="ECO:0007669"/>
    <property type="project" value="InterPro"/>
</dbReference>
<evidence type="ECO:0000313" key="10">
    <source>
        <dbReference type="Proteomes" id="UP000238327"/>
    </source>
</evidence>
<comment type="similarity">
    <text evidence="2 6">Belongs to the FKBP-type PPIase family.</text>
</comment>
<evidence type="ECO:0000256" key="6">
    <source>
        <dbReference type="RuleBase" id="RU003915"/>
    </source>
</evidence>
<evidence type="ECO:0000256" key="3">
    <source>
        <dbReference type="ARBA" id="ARBA00023110"/>
    </source>
</evidence>
<dbReference type="SUPFAM" id="SSF54534">
    <property type="entry name" value="FKBP-like"/>
    <property type="match status" value="1"/>
</dbReference>
<dbReference type="PANTHER" id="PTHR43811:SF23">
    <property type="entry name" value="FKBP-TYPE 22 KDA PEPTIDYL-PROLYL CIS-TRANS ISOMERASE"/>
    <property type="match status" value="1"/>
</dbReference>
<dbReference type="InterPro" id="IPR046357">
    <property type="entry name" value="PPIase_dom_sf"/>
</dbReference>
<keyword evidence="4 5" id="KW-0413">Isomerase</keyword>
<dbReference type="OrthoDB" id="9814548at2"/>
<evidence type="ECO:0000256" key="1">
    <source>
        <dbReference type="ARBA" id="ARBA00000971"/>
    </source>
</evidence>
<evidence type="ECO:0000256" key="4">
    <source>
        <dbReference type="ARBA" id="ARBA00023235"/>
    </source>
</evidence>
<dbReference type="Pfam" id="PF01346">
    <property type="entry name" value="FKBP_N"/>
    <property type="match status" value="1"/>
</dbReference>
<dbReference type="InterPro" id="IPR000774">
    <property type="entry name" value="PPIase_FKBP_N"/>
</dbReference>
<evidence type="ECO:0000256" key="7">
    <source>
        <dbReference type="SAM" id="SignalP"/>
    </source>
</evidence>
<evidence type="ECO:0000259" key="8">
    <source>
        <dbReference type="PROSITE" id="PS50059"/>
    </source>
</evidence>
<organism evidence="9 10">
    <name type="scientific">Ectopseudomonas mendocina</name>
    <name type="common">Pseudomonas mendocina</name>
    <dbReference type="NCBI Taxonomy" id="300"/>
    <lineage>
        <taxon>Bacteria</taxon>
        <taxon>Pseudomonadati</taxon>
        <taxon>Pseudomonadota</taxon>
        <taxon>Gammaproteobacteria</taxon>
        <taxon>Pseudomonadales</taxon>
        <taxon>Pseudomonadaceae</taxon>
        <taxon>Ectopseudomonas</taxon>
    </lineage>
</organism>
<dbReference type="Gene3D" id="3.10.50.40">
    <property type="match status" value="1"/>
</dbReference>
<feature type="chain" id="PRO_5015331035" description="Peptidyl-prolyl cis-trans isomerase" evidence="7">
    <location>
        <begin position="20"/>
        <end position="215"/>
    </location>
</feature>
<dbReference type="PROSITE" id="PS50059">
    <property type="entry name" value="FKBP_PPIASE"/>
    <property type="match status" value="1"/>
</dbReference>
<feature type="signal peptide" evidence="7">
    <location>
        <begin position="1"/>
        <end position="19"/>
    </location>
</feature>
<dbReference type="PANTHER" id="PTHR43811">
    <property type="entry name" value="FKBP-TYPE PEPTIDYL-PROLYL CIS-TRANS ISOMERASE FKPA"/>
    <property type="match status" value="1"/>
</dbReference>
<gene>
    <name evidence="9" type="ORF">C7A17_08565</name>
</gene>
<dbReference type="EMBL" id="CP027657">
    <property type="protein sequence ID" value="AVO52816.1"/>
    <property type="molecule type" value="Genomic_DNA"/>
</dbReference>
<protein>
    <recommendedName>
        <fullName evidence="6">Peptidyl-prolyl cis-trans isomerase</fullName>
        <ecNumber evidence="6">5.2.1.8</ecNumber>
    </recommendedName>
</protein>
<comment type="catalytic activity">
    <reaction evidence="1 5 6">
        <text>[protein]-peptidylproline (omega=180) = [protein]-peptidylproline (omega=0)</text>
        <dbReference type="Rhea" id="RHEA:16237"/>
        <dbReference type="Rhea" id="RHEA-COMP:10747"/>
        <dbReference type="Rhea" id="RHEA-COMP:10748"/>
        <dbReference type="ChEBI" id="CHEBI:83833"/>
        <dbReference type="ChEBI" id="CHEBI:83834"/>
        <dbReference type="EC" id="5.2.1.8"/>
    </reaction>
</comment>
<evidence type="ECO:0000256" key="5">
    <source>
        <dbReference type="PROSITE-ProRule" id="PRU00277"/>
    </source>
</evidence>